<gene>
    <name evidence="2" type="ORF">NM686_000630</name>
</gene>
<feature type="domain" description="Helicase/UvrB N-terminal" evidence="1">
    <location>
        <begin position="165"/>
        <end position="333"/>
    </location>
</feature>
<dbReference type="InterPro" id="IPR006935">
    <property type="entry name" value="Helicase/UvrB_N"/>
</dbReference>
<accession>A0ABY7GKK7</accession>
<evidence type="ECO:0000313" key="2">
    <source>
        <dbReference type="EMBL" id="WAR45046.1"/>
    </source>
</evidence>
<keyword evidence="2" id="KW-0347">Helicase</keyword>
<dbReference type="Proteomes" id="UP001162780">
    <property type="component" value="Chromosome"/>
</dbReference>
<evidence type="ECO:0000259" key="1">
    <source>
        <dbReference type="Pfam" id="PF04851"/>
    </source>
</evidence>
<dbReference type="EMBL" id="CP113517">
    <property type="protein sequence ID" value="WAR45046.1"/>
    <property type="molecule type" value="Genomic_DNA"/>
</dbReference>
<name>A0ABY7GKK7_9GAMM</name>
<reference evidence="2" key="1">
    <citation type="submission" date="2022-11" db="EMBL/GenBank/DDBJ databases">
        <title>Methylomonas rapida sp. nov., Carotenoid-Producing Obligate Methanotrophs with High Growth Characteristics and Biotechnological Potential.</title>
        <authorList>
            <person name="Tikhonova E.N."/>
            <person name="Suleimanov R.Z."/>
            <person name="Miroshnikov K."/>
            <person name="Oshkin I.Y."/>
            <person name="Belova S.E."/>
            <person name="Danilova O.V."/>
            <person name="Ashikhmin A."/>
            <person name="Konopkin A."/>
            <person name="But S.Y."/>
            <person name="Khmelenina V.N."/>
            <person name="Kuznetsov N."/>
            <person name="Pimenov N.V."/>
            <person name="Dedysh S.N."/>
        </authorList>
    </citation>
    <scope>NUCLEOTIDE SEQUENCE</scope>
    <source>
        <strain evidence="2">MP1</strain>
    </source>
</reference>
<dbReference type="Gene3D" id="3.40.50.300">
    <property type="entry name" value="P-loop containing nucleotide triphosphate hydrolases"/>
    <property type="match status" value="1"/>
</dbReference>
<keyword evidence="3" id="KW-1185">Reference proteome</keyword>
<dbReference type="Pfam" id="PF04851">
    <property type="entry name" value="ResIII"/>
    <property type="match status" value="1"/>
</dbReference>
<evidence type="ECO:0000313" key="3">
    <source>
        <dbReference type="Proteomes" id="UP001162780"/>
    </source>
</evidence>
<organism evidence="2 3">
    <name type="scientific">Methylomonas rapida</name>
    <dbReference type="NCBI Taxonomy" id="2963939"/>
    <lineage>
        <taxon>Bacteria</taxon>
        <taxon>Pseudomonadati</taxon>
        <taxon>Pseudomonadota</taxon>
        <taxon>Gammaproteobacteria</taxon>
        <taxon>Methylococcales</taxon>
        <taxon>Methylococcaceae</taxon>
        <taxon>Methylomonas</taxon>
    </lineage>
</organism>
<keyword evidence="2" id="KW-0378">Hydrolase</keyword>
<dbReference type="SUPFAM" id="SSF52540">
    <property type="entry name" value="P-loop containing nucleoside triphosphate hydrolases"/>
    <property type="match status" value="1"/>
</dbReference>
<proteinExistence type="predicted"/>
<dbReference type="InterPro" id="IPR027417">
    <property type="entry name" value="P-loop_NTPase"/>
</dbReference>
<keyword evidence="2" id="KW-0067">ATP-binding</keyword>
<keyword evidence="2" id="KW-0547">Nucleotide-binding</keyword>
<sequence length="1124" mass="128483">MAVKPKAAKVGGKKKSGQTLAFADKLVLNQWIMELLGVDTFADHQDGKRRVRPMQMLAKLLRDCKEGLESDNLHYFYQQLKSHWQPTATLNPNALLGYEQNIVAHTLWLNEGRERPIEWKYYQWLSLLFAEIYLHQYFTDRERLLEQLNDYVRRFNAHWQAKEFNTGIGEYTLEDLNKLCLQNATGSGKTLLMHINYRQFAHYATEAGQHDLVTRTLLITPNEGLSNQHEQELKQSGIEVARLVLDNNDIGSTTNIFSSGYGHLSRVDFIEITKLGDKDGPNTIATRNLGDRNLILVDEGHRGMGKSEEEGWMKQRERLVEKGFAFEYSATFKEAVKAANNAKIEESYAKAVLFDYSYRYFYEDGYGKDYRIFNIPKSQAEHEFLYLSACLLSFYQQLRLYRERKSQYAAYNLEKPLWVFVGSSVSKASATTGSDQETVSDIVRVLSFIAQFLAEPQQAIKTVATLLNENATSTGLIDNKGHDIFHGAFLFLRERLRKGESVSEIHTDILATLFNNRAGGQLHVWRLKGDSGELVLKAGHGDSYFGLINVGDALGLSKHIQETCPQIVVDDSDFVAAQFASIKESSSPINLLIGAKKFVEGWDCWRVSTLGLMRVGRSEGSQIIQLFGRGVRLKGYEWSLKRSRAATPAKQPEYIHYIETLNVFGVQADFMEKFRDFLEDEGLPANDRKEVFQIPMNVTYDFGHKLKVLRPKLKKADGREYSFTRDGAMPLFGSVPDVMRKSRIEVDWYPKIQAIVARPVDAGAAAAVNVNEAVFSDEQIAFLDISKLYFDLEQYKARESLYSLIITPQAIPGLLKRTDWYVLLVPKHLLGMNSFANVRVWNQIALELLKKYSKRFYLHCVDEFIRPRLQYRDLESGDSNLPTDSESYQLIVDATEQQLIDDIEKLKAEVAANWQSKTPKLIEAGQLKAIVLSHHLYQPLLYAERGCPITIAPVSLNDSEKNFVVDLMAWLETNEAKLLESKTSIFLLRNKSRGSGIGFFEAGNFYPDFILWAVKGDQQVVAFIEPHGIAHEGPEHPKVQFHKTIKDIEQRLADKDNIRLESFIVTPTRFQLVEAMGYDREYWEERHVLFMDLPAYINTLMGNVVGNDYRCSRFSRTLTFRCNE</sequence>
<dbReference type="GO" id="GO:0004386">
    <property type="term" value="F:helicase activity"/>
    <property type="evidence" value="ECO:0007669"/>
    <property type="project" value="UniProtKB-KW"/>
</dbReference>
<dbReference type="RefSeq" id="WP_255190013.1">
    <property type="nucleotide sequence ID" value="NZ_CP113517.1"/>
</dbReference>
<protein>
    <submittedName>
        <fullName evidence="2">DEAD/DEAH box helicase family protein</fullName>
    </submittedName>
</protein>